<comment type="similarity">
    <text evidence="1">Belongs to the PhzF family.</text>
</comment>
<dbReference type="SUPFAM" id="SSF54506">
    <property type="entry name" value="Diaminopimelate epimerase-like"/>
    <property type="match status" value="1"/>
</dbReference>
<evidence type="ECO:0000313" key="4">
    <source>
        <dbReference type="EMBL" id="RPH30221.1"/>
    </source>
</evidence>
<dbReference type="OrthoDB" id="9788221at2"/>
<accession>A0A3N5DSS9</accession>
<evidence type="ECO:0000256" key="1">
    <source>
        <dbReference type="ARBA" id="ARBA00008270"/>
    </source>
</evidence>
<dbReference type="PANTHER" id="PTHR13774:SF17">
    <property type="entry name" value="PHENAZINE BIOSYNTHESIS-LIKE DOMAIN-CONTAINING PROTEIN"/>
    <property type="match status" value="1"/>
</dbReference>
<dbReference type="PANTHER" id="PTHR13774">
    <property type="entry name" value="PHENAZINE BIOSYNTHESIS PROTEIN"/>
    <property type="match status" value="1"/>
</dbReference>
<proteinExistence type="inferred from homology"/>
<protein>
    <submittedName>
        <fullName evidence="4">PhzF family phenazine biosynthesis protein</fullName>
    </submittedName>
</protein>
<comment type="caution">
    <text evidence="4">The sequence shown here is derived from an EMBL/GenBank/DDBJ whole genome shotgun (WGS) entry which is preliminary data.</text>
</comment>
<sequence length="271" mass="29862">MKNNQAVSAEKIPFYQVDAFADRPFSGNPAAVCLLDSWLDDITLQNIARENNLSETAFVVRQDEDFALRWFTPAVEVDLCGHATLAAAAVLFSLHDFAEQEIRFSTRSGILKVKSDGENYTLDFPLVNPVPISAPEGLLAALGLEGEAAEIWQASDIVVIIKDEERLEMLSPDYAALEKFATRGVVVTVAAQHYDFRSRWFGPQVGVNEDPVTGSAHTFLAPLWADKLGKKHLCAQQGGPRKGNIDCHIKDNGRVELTGKARLMVEGYFLL</sequence>
<evidence type="ECO:0000313" key="5">
    <source>
        <dbReference type="Proteomes" id="UP000268615"/>
    </source>
</evidence>
<keyword evidence="5" id="KW-1185">Reference proteome</keyword>
<keyword evidence="2" id="KW-0413">Isomerase</keyword>
<dbReference type="Proteomes" id="UP000268615">
    <property type="component" value="Unassembled WGS sequence"/>
</dbReference>
<dbReference type="NCBIfam" id="TIGR00654">
    <property type="entry name" value="PhzF_family"/>
    <property type="match status" value="1"/>
</dbReference>
<dbReference type="PIRSF" id="PIRSF016184">
    <property type="entry name" value="PhzC_PhzF"/>
    <property type="match status" value="1"/>
</dbReference>
<evidence type="ECO:0000256" key="3">
    <source>
        <dbReference type="PIRSR" id="PIRSR016184-1"/>
    </source>
</evidence>
<evidence type="ECO:0000256" key="2">
    <source>
        <dbReference type="ARBA" id="ARBA00023235"/>
    </source>
</evidence>
<dbReference type="RefSeq" id="WP_124022847.1">
    <property type="nucleotide sequence ID" value="NZ_RPOH01000010.1"/>
</dbReference>
<organism evidence="4 5">
    <name type="scientific">Buttiauxella warmboldiae</name>
    <dbReference type="NCBI Taxonomy" id="82993"/>
    <lineage>
        <taxon>Bacteria</taxon>
        <taxon>Pseudomonadati</taxon>
        <taxon>Pseudomonadota</taxon>
        <taxon>Gammaproteobacteria</taxon>
        <taxon>Enterobacterales</taxon>
        <taxon>Enterobacteriaceae</taxon>
        <taxon>Buttiauxella</taxon>
    </lineage>
</organism>
<dbReference type="InterPro" id="IPR003719">
    <property type="entry name" value="Phenazine_PhzF-like"/>
</dbReference>
<dbReference type="GO" id="GO:0016853">
    <property type="term" value="F:isomerase activity"/>
    <property type="evidence" value="ECO:0007669"/>
    <property type="project" value="UniProtKB-KW"/>
</dbReference>
<dbReference type="Gene3D" id="3.10.310.10">
    <property type="entry name" value="Diaminopimelate Epimerase, Chain A, domain 1"/>
    <property type="match status" value="2"/>
</dbReference>
<name>A0A3N5DSS9_9ENTR</name>
<gene>
    <name evidence="4" type="ORF">EHN07_03690</name>
</gene>
<reference evidence="4 5" key="1">
    <citation type="submission" date="2018-11" db="EMBL/GenBank/DDBJ databases">
        <title>Draft genome sequence of Buttiauxella warmboldiae CCUG 35512.</title>
        <authorList>
            <person name="Salva-Serra F."/>
            <person name="Marathe N."/>
            <person name="Moore E."/>
            <person name="Svensson L."/>
            <person name="Engstrom-Jakobsson H."/>
        </authorList>
    </citation>
    <scope>NUCLEOTIDE SEQUENCE [LARGE SCALE GENOMIC DNA]</scope>
    <source>
        <strain evidence="4 5">CCUG 35512</strain>
    </source>
</reference>
<feature type="active site" evidence="3">
    <location>
        <position position="55"/>
    </location>
</feature>
<dbReference type="Pfam" id="PF02567">
    <property type="entry name" value="PhzC-PhzF"/>
    <property type="match status" value="1"/>
</dbReference>
<dbReference type="GO" id="GO:0005737">
    <property type="term" value="C:cytoplasm"/>
    <property type="evidence" value="ECO:0007669"/>
    <property type="project" value="TreeGrafter"/>
</dbReference>
<dbReference type="AlphaFoldDB" id="A0A3N5DSS9"/>
<dbReference type="EMBL" id="RPOH01000010">
    <property type="protein sequence ID" value="RPH30221.1"/>
    <property type="molecule type" value="Genomic_DNA"/>
</dbReference>